<evidence type="ECO:0000313" key="4">
    <source>
        <dbReference type="Proteomes" id="UP001142489"/>
    </source>
</evidence>
<dbReference type="CDD" id="cd06257">
    <property type="entry name" value="DnaJ"/>
    <property type="match status" value="1"/>
</dbReference>
<gene>
    <name evidence="3" type="ORF">JRQ81_009397</name>
</gene>
<dbReference type="Gene3D" id="1.10.287.110">
    <property type="entry name" value="DnaJ domain"/>
    <property type="match status" value="1"/>
</dbReference>
<name>A0A9Q0XD24_9SAUR</name>
<dbReference type="PANTHER" id="PTHR44825:SF1">
    <property type="entry name" value="DNAJ HOMOLOG SUBFAMILY C MEMBER 4"/>
    <property type="match status" value="1"/>
</dbReference>
<dbReference type="SUPFAM" id="SSF46565">
    <property type="entry name" value="Chaperone J-domain"/>
    <property type="match status" value="1"/>
</dbReference>
<evidence type="ECO:0000259" key="2">
    <source>
        <dbReference type="PROSITE" id="PS50076"/>
    </source>
</evidence>
<dbReference type="Proteomes" id="UP001142489">
    <property type="component" value="Unassembled WGS sequence"/>
</dbReference>
<dbReference type="AlphaFoldDB" id="A0A9Q0XD24"/>
<proteinExistence type="predicted"/>
<accession>A0A9Q0XD24</accession>
<dbReference type="InterPro" id="IPR001623">
    <property type="entry name" value="DnaJ_domain"/>
</dbReference>
<dbReference type="Pfam" id="PF00226">
    <property type="entry name" value="DnaJ"/>
    <property type="match status" value="1"/>
</dbReference>
<reference evidence="3" key="1">
    <citation type="journal article" date="2023" name="DNA Res.">
        <title>Chromosome-level genome assembly of Phrynocephalus forsythii using third-generation DNA sequencing and Hi-C analysis.</title>
        <authorList>
            <person name="Qi Y."/>
            <person name="Zhao W."/>
            <person name="Zhao Y."/>
            <person name="Niu C."/>
            <person name="Cao S."/>
            <person name="Zhang Y."/>
        </authorList>
    </citation>
    <scope>NUCLEOTIDE SEQUENCE</scope>
    <source>
        <tissue evidence="3">Muscle</tissue>
    </source>
</reference>
<keyword evidence="4" id="KW-1185">Reference proteome</keyword>
<protein>
    <recommendedName>
        <fullName evidence="2">J domain-containing protein</fullName>
    </recommendedName>
</protein>
<feature type="domain" description="J" evidence="2">
    <location>
        <begin position="40"/>
        <end position="105"/>
    </location>
</feature>
<evidence type="ECO:0000313" key="3">
    <source>
        <dbReference type="EMBL" id="KAJ7307382.1"/>
    </source>
</evidence>
<comment type="caution">
    <text evidence="3">The sequence shown here is derived from an EMBL/GenBank/DDBJ whole genome shotgun (WGS) entry which is preliminary data.</text>
</comment>
<dbReference type="SMART" id="SM00271">
    <property type="entry name" value="DnaJ"/>
    <property type="match status" value="1"/>
</dbReference>
<dbReference type="InterPro" id="IPR052763">
    <property type="entry name" value="DnaJ_C4"/>
</dbReference>
<dbReference type="PRINTS" id="PR00625">
    <property type="entry name" value="JDOMAIN"/>
</dbReference>
<dbReference type="OrthoDB" id="552049at2759"/>
<dbReference type="PANTHER" id="PTHR44825">
    <property type="match status" value="1"/>
</dbReference>
<feature type="region of interest" description="Disordered" evidence="1">
    <location>
        <begin position="253"/>
        <end position="273"/>
    </location>
</feature>
<dbReference type="EMBL" id="JAPFRF010000019">
    <property type="protein sequence ID" value="KAJ7307382.1"/>
    <property type="molecule type" value="Genomic_DNA"/>
</dbReference>
<organism evidence="3 4">
    <name type="scientific">Phrynocephalus forsythii</name>
    <dbReference type="NCBI Taxonomy" id="171643"/>
    <lineage>
        <taxon>Eukaryota</taxon>
        <taxon>Metazoa</taxon>
        <taxon>Chordata</taxon>
        <taxon>Craniata</taxon>
        <taxon>Vertebrata</taxon>
        <taxon>Euteleostomi</taxon>
        <taxon>Lepidosauria</taxon>
        <taxon>Squamata</taxon>
        <taxon>Bifurcata</taxon>
        <taxon>Unidentata</taxon>
        <taxon>Episquamata</taxon>
        <taxon>Toxicofera</taxon>
        <taxon>Iguania</taxon>
        <taxon>Acrodonta</taxon>
        <taxon>Agamidae</taxon>
        <taxon>Agaminae</taxon>
        <taxon>Phrynocephalus</taxon>
    </lineage>
</organism>
<evidence type="ECO:0000256" key="1">
    <source>
        <dbReference type="SAM" id="MobiDB-lite"/>
    </source>
</evidence>
<sequence>MTLALPYFICHCCKQCQGTRYRHRAFSATPYYWSQVRNSSYYDLLGIKKDATAEEIKQAFFSKSKKLHPDSNPDNPDLHEQFVKLNEAYTVLSKESSRRQYDSRQAGQAFWAPPPGRGPQRQYEDFAVFRRRSKKGPHGEEQEEWSEYSFYQRPFSAAEAERRERRNHTILRYLILFIVCTTTLEILGYRKLSELNQKRVDERNRYLTQIYNESKERARARKQQQQQQQRELLSQKQKEFIQRYYLRCKQFSAAPGPLGSSIKGQAPPVPTAK</sequence>
<dbReference type="InterPro" id="IPR036869">
    <property type="entry name" value="J_dom_sf"/>
</dbReference>
<dbReference type="PROSITE" id="PS50076">
    <property type="entry name" value="DNAJ_2"/>
    <property type="match status" value="1"/>
</dbReference>